<gene>
    <name evidence="2" type="ORF">AK812_SmicGene22602</name>
</gene>
<organism evidence="2 3">
    <name type="scientific">Symbiodinium microadriaticum</name>
    <name type="common">Dinoflagellate</name>
    <name type="synonym">Zooxanthella microadriatica</name>
    <dbReference type="NCBI Taxonomy" id="2951"/>
    <lineage>
        <taxon>Eukaryota</taxon>
        <taxon>Sar</taxon>
        <taxon>Alveolata</taxon>
        <taxon>Dinophyceae</taxon>
        <taxon>Suessiales</taxon>
        <taxon>Symbiodiniaceae</taxon>
        <taxon>Symbiodinium</taxon>
    </lineage>
</organism>
<feature type="compositionally biased region" description="Acidic residues" evidence="1">
    <location>
        <begin position="118"/>
        <end position="140"/>
    </location>
</feature>
<reference evidence="2 3" key="1">
    <citation type="submission" date="2016-02" db="EMBL/GenBank/DDBJ databases">
        <title>Genome analysis of coral dinoflagellate symbionts highlights evolutionary adaptations to a symbiotic lifestyle.</title>
        <authorList>
            <person name="Aranda M."/>
            <person name="Li Y."/>
            <person name="Liew Y.J."/>
            <person name="Baumgarten S."/>
            <person name="Simakov O."/>
            <person name="Wilson M."/>
            <person name="Piel J."/>
            <person name="Ashoor H."/>
            <person name="Bougouffa S."/>
            <person name="Bajic V.B."/>
            <person name="Ryu T."/>
            <person name="Ravasi T."/>
            <person name="Bayer T."/>
            <person name="Micklem G."/>
            <person name="Kim H."/>
            <person name="Bhak J."/>
            <person name="Lajeunesse T.C."/>
            <person name="Voolstra C.R."/>
        </authorList>
    </citation>
    <scope>NUCLEOTIDE SEQUENCE [LARGE SCALE GENOMIC DNA]</scope>
    <source>
        <strain evidence="2 3">CCMP2467</strain>
    </source>
</reference>
<comment type="caution">
    <text evidence="2">The sequence shown here is derived from an EMBL/GenBank/DDBJ whole genome shotgun (WGS) entry which is preliminary data.</text>
</comment>
<sequence length="202" mass="22835">MVLTHETVDKQEDQVKHFTALFLQTFGSFSRLEEDPRETPEGVGAQIQPFQALQEPREMLEHVGRQALQLVGAQPRKASAGRLWSGLELRCLGGAAEELQVQEANWPVGALVLRIDGADDADDSDNEDEDEDGYEDEDENKMDITMKMTPMMFMMMDDNDDGDDDDDGDDEEEGGDGDQEKYDDEQQEAEEEEEEEERVIRG</sequence>
<proteinExistence type="predicted"/>
<accession>A0A1Q9DJE1</accession>
<dbReference type="Proteomes" id="UP000186817">
    <property type="component" value="Unassembled WGS sequence"/>
</dbReference>
<dbReference type="AlphaFoldDB" id="A0A1Q9DJE1"/>
<feature type="region of interest" description="Disordered" evidence="1">
    <location>
        <begin position="117"/>
        <end position="202"/>
    </location>
</feature>
<evidence type="ECO:0000256" key="1">
    <source>
        <dbReference type="SAM" id="MobiDB-lite"/>
    </source>
</evidence>
<dbReference type="EMBL" id="LSRX01000509">
    <property type="protein sequence ID" value="OLP95285.1"/>
    <property type="molecule type" value="Genomic_DNA"/>
</dbReference>
<evidence type="ECO:0000313" key="3">
    <source>
        <dbReference type="Proteomes" id="UP000186817"/>
    </source>
</evidence>
<evidence type="ECO:0000313" key="2">
    <source>
        <dbReference type="EMBL" id="OLP95285.1"/>
    </source>
</evidence>
<feature type="compositionally biased region" description="Acidic residues" evidence="1">
    <location>
        <begin position="157"/>
        <end position="202"/>
    </location>
</feature>
<name>A0A1Q9DJE1_SYMMI</name>
<keyword evidence="3" id="KW-1185">Reference proteome</keyword>
<feature type="compositionally biased region" description="Low complexity" evidence="1">
    <location>
        <begin position="143"/>
        <end position="156"/>
    </location>
</feature>
<protein>
    <submittedName>
        <fullName evidence="2">Uncharacterized protein</fullName>
    </submittedName>
</protein>